<comment type="caution">
    <text evidence="2">The sequence shown here is derived from an EMBL/GenBank/DDBJ whole genome shotgun (WGS) entry which is preliminary data.</text>
</comment>
<protein>
    <submittedName>
        <fullName evidence="2">XRE family transcriptional regulator</fullName>
    </submittedName>
</protein>
<evidence type="ECO:0000313" key="3">
    <source>
        <dbReference type="Proteomes" id="UP000233482"/>
    </source>
</evidence>
<accession>A0A2N0VNB0</accession>
<name>A0A2N0VNB0_9STAP</name>
<dbReference type="SUPFAM" id="SSF47413">
    <property type="entry name" value="lambda repressor-like DNA-binding domains"/>
    <property type="match status" value="1"/>
</dbReference>
<dbReference type="Pfam" id="PF01381">
    <property type="entry name" value="HTH_3"/>
    <property type="match status" value="1"/>
</dbReference>
<dbReference type="AlphaFoldDB" id="A0A2N0VNB0"/>
<dbReference type="Proteomes" id="UP000233482">
    <property type="component" value="Unassembled WGS sequence"/>
</dbReference>
<dbReference type="GO" id="GO:0003677">
    <property type="term" value="F:DNA binding"/>
    <property type="evidence" value="ECO:0007669"/>
    <property type="project" value="InterPro"/>
</dbReference>
<dbReference type="EMBL" id="PIXC01000020">
    <property type="protein sequence ID" value="PKE25634.1"/>
    <property type="molecule type" value="Genomic_DNA"/>
</dbReference>
<dbReference type="InterPro" id="IPR010982">
    <property type="entry name" value="Lambda_DNA-bd_dom_sf"/>
</dbReference>
<sequence length="75" mass="8606">MDNITVAEALRWHRENLDYSAKEVAAHINVTPSIYSKIESGNRIVTVPEFKRIAELFGMTMDELCVIPSRKKRQS</sequence>
<dbReference type="RefSeq" id="WP_099483751.1">
    <property type="nucleotide sequence ID" value="NZ_CABFNV010000003.1"/>
</dbReference>
<proteinExistence type="predicted"/>
<organism evidence="2 3">
    <name type="scientific">Macrococcoides caseolyticum</name>
    <dbReference type="NCBI Taxonomy" id="69966"/>
    <lineage>
        <taxon>Bacteria</taxon>
        <taxon>Bacillati</taxon>
        <taxon>Bacillota</taxon>
        <taxon>Bacilli</taxon>
        <taxon>Bacillales</taxon>
        <taxon>Staphylococcaceae</taxon>
        <taxon>Macrococcoides</taxon>
    </lineage>
</organism>
<dbReference type="InterPro" id="IPR001387">
    <property type="entry name" value="Cro/C1-type_HTH"/>
</dbReference>
<reference evidence="2 3" key="1">
    <citation type="submission" date="2017-12" db="EMBL/GenBank/DDBJ databases">
        <title>Genomics of Macrococcus caseolyticus.</title>
        <authorList>
            <person name="MacFadyen A.C."/>
            <person name="Paterson G.K."/>
        </authorList>
    </citation>
    <scope>NUCLEOTIDE SEQUENCE [LARGE SCALE GENOMIC DNA]</scope>
    <source>
        <strain evidence="2 3">5788_EF188</strain>
    </source>
</reference>
<dbReference type="CDD" id="cd00093">
    <property type="entry name" value="HTH_XRE"/>
    <property type="match status" value="1"/>
</dbReference>
<feature type="domain" description="HTH cro/C1-type" evidence="1">
    <location>
        <begin position="14"/>
        <end position="64"/>
    </location>
</feature>
<dbReference type="SMART" id="SM00530">
    <property type="entry name" value="HTH_XRE"/>
    <property type="match status" value="1"/>
</dbReference>
<evidence type="ECO:0000259" key="1">
    <source>
        <dbReference type="PROSITE" id="PS50943"/>
    </source>
</evidence>
<dbReference type="Gene3D" id="1.10.260.40">
    <property type="entry name" value="lambda repressor-like DNA-binding domains"/>
    <property type="match status" value="1"/>
</dbReference>
<evidence type="ECO:0000313" key="2">
    <source>
        <dbReference type="EMBL" id="PKE25634.1"/>
    </source>
</evidence>
<dbReference type="GeneID" id="61128616"/>
<dbReference type="PROSITE" id="PS50943">
    <property type="entry name" value="HTH_CROC1"/>
    <property type="match status" value="1"/>
</dbReference>
<gene>
    <name evidence="2" type="ORF">CW686_08885</name>
</gene>